<name>A0A286A6Q9_9SPHI</name>
<evidence type="ECO:0000313" key="3">
    <source>
        <dbReference type="Proteomes" id="UP000219281"/>
    </source>
</evidence>
<evidence type="ECO:0000256" key="1">
    <source>
        <dbReference type="SAM" id="Phobius"/>
    </source>
</evidence>
<organism evidence="2 3">
    <name type="scientific">Pedobacter xixiisoli</name>
    <dbReference type="NCBI Taxonomy" id="1476464"/>
    <lineage>
        <taxon>Bacteria</taxon>
        <taxon>Pseudomonadati</taxon>
        <taxon>Bacteroidota</taxon>
        <taxon>Sphingobacteriia</taxon>
        <taxon>Sphingobacteriales</taxon>
        <taxon>Sphingobacteriaceae</taxon>
        <taxon>Pedobacter</taxon>
    </lineage>
</organism>
<dbReference type="Proteomes" id="UP000219281">
    <property type="component" value="Unassembled WGS sequence"/>
</dbReference>
<keyword evidence="1" id="KW-0472">Membrane</keyword>
<proteinExistence type="predicted"/>
<dbReference type="AlphaFoldDB" id="A0A286A6Q9"/>
<protein>
    <submittedName>
        <fullName evidence="2">Uncharacterized protein</fullName>
    </submittedName>
</protein>
<dbReference type="EMBL" id="OCMT01000003">
    <property type="protein sequence ID" value="SOD17603.1"/>
    <property type="molecule type" value="Genomic_DNA"/>
</dbReference>
<reference evidence="3" key="1">
    <citation type="submission" date="2017-09" db="EMBL/GenBank/DDBJ databases">
        <authorList>
            <person name="Varghese N."/>
            <person name="Submissions S."/>
        </authorList>
    </citation>
    <scope>NUCLEOTIDE SEQUENCE [LARGE SCALE GENOMIC DNA]</scope>
    <source>
        <strain evidence="3">CGMCC 1.12803</strain>
    </source>
</reference>
<sequence length="77" mass="8692">MEELVSKNYLSLYWGGAMIGRFVGAISLNHTLSQAKKNGLHVGYKCSRVLVNFQHCQLKLCRNQFLSSFIAMNLLLS</sequence>
<gene>
    <name evidence="2" type="ORF">SAMN06297358_2591</name>
</gene>
<accession>A0A286A6Q9</accession>
<keyword evidence="1" id="KW-0812">Transmembrane</keyword>
<keyword evidence="1" id="KW-1133">Transmembrane helix</keyword>
<evidence type="ECO:0000313" key="2">
    <source>
        <dbReference type="EMBL" id="SOD17603.1"/>
    </source>
</evidence>
<feature type="transmembrane region" description="Helical" evidence="1">
    <location>
        <begin position="12"/>
        <end position="32"/>
    </location>
</feature>
<keyword evidence="3" id="KW-1185">Reference proteome</keyword>
<dbReference type="RefSeq" id="WP_240775102.1">
    <property type="nucleotide sequence ID" value="NZ_SSBV01000003.1"/>
</dbReference>